<dbReference type="AlphaFoldDB" id="A0A1L7NPM8"/>
<dbReference type="Gene3D" id="3.40.50.300">
    <property type="entry name" value="P-loop containing nucleotide triphosphate hydrolases"/>
    <property type="match status" value="1"/>
</dbReference>
<evidence type="ECO:0000256" key="1">
    <source>
        <dbReference type="ARBA" id="ARBA00022801"/>
    </source>
</evidence>
<dbReference type="SMART" id="SM00490">
    <property type="entry name" value="HELICc"/>
    <property type="match status" value="1"/>
</dbReference>
<sequence length="181" mass="19493">MVNGEADTRNAVEAAYERFRRLLGDDVGYIHGSLPESAKTETIEKMKSGQIKLLVASTVIEVGVTFPGLTLMVAVSPEHFGVAQLHQLRGRVARKGGRGFFIMYLPSPIKQSASSRLRLLTACNDGFVLAEKDAESRGYGDLSLEGERQSGATRPLFFGLSLTRGEIEAGAVQAGLIPAQQ</sequence>
<dbReference type="PROSITE" id="PS51194">
    <property type="entry name" value="HELICASE_CTER"/>
    <property type="match status" value="1"/>
</dbReference>
<keyword evidence="4" id="KW-0614">Plasmid</keyword>
<gene>
    <name evidence="4" type="ORF">KF715C_pB3220</name>
</gene>
<keyword evidence="2" id="KW-0347">Helicase</keyword>
<proteinExistence type="predicted"/>
<dbReference type="PANTHER" id="PTHR47964:SF1">
    <property type="entry name" value="ATP-DEPENDENT DNA HELICASE HOMOLOG RECG, CHLOROPLASTIC"/>
    <property type="match status" value="1"/>
</dbReference>
<reference evidence="4 5" key="1">
    <citation type="submission" date="2015-11" db="EMBL/GenBank/DDBJ databases">
        <title>Complete genome sequencing of a biphenyl-degrading bacterium, Pseudomonas putida KF715 (=NBRC110667).</title>
        <authorList>
            <person name="Suenaga H."/>
            <person name="Fujihara N."/>
            <person name="Watanabe T."/>
            <person name="Hirose J."/>
            <person name="Kimura N."/>
            <person name="Yamazoe A."/>
            <person name="Hosoyama A."/>
            <person name="Shimodaira J."/>
            <person name="Furukawa K."/>
        </authorList>
    </citation>
    <scope>NUCLEOTIDE SEQUENCE [LARGE SCALE GENOMIC DNA]</scope>
    <source>
        <strain evidence="4 5">KF715</strain>
        <plasmid evidence="5">Plasmid pkf715b dna</plasmid>
    </source>
</reference>
<evidence type="ECO:0000256" key="2">
    <source>
        <dbReference type="ARBA" id="ARBA00022806"/>
    </source>
</evidence>
<dbReference type="GO" id="GO:0006281">
    <property type="term" value="P:DNA repair"/>
    <property type="evidence" value="ECO:0007669"/>
    <property type="project" value="InterPro"/>
</dbReference>
<dbReference type="SUPFAM" id="SSF52540">
    <property type="entry name" value="P-loop containing nucleoside triphosphate hydrolases"/>
    <property type="match status" value="1"/>
</dbReference>
<keyword evidence="2" id="KW-0067">ATP-binding</keyword>
<evidence type="ECO:0000259" key="3">
    <source>
        <dbReference type="PROSITE" id="PS51194"/>
    </source>
</evidence>
<keyword evidence="1" id="KW-0378">Hydrolase</keyword>
<evidence type="ECO:0000313" key="4">
    <source>
        <dbReference type="EMBL" id="BAW27428.1"/>
    </source>
</evidence>
<dbReference type="Pfam" id="PF00271">
    <property type="entry name" value="Helicase_C"/>
    <property type="match status" value="1"/>
</dbReference>
<dbReference type="GO" id="GO:0016787">
    <property type="term" value="F:hydrolase activity"/>
    <property type="evidence" value="ECO:0007669"/>
    <property type="project" value="UniProtKB-KW"/>
</dbReference>
<accession>A0A1L7NPM8</accession>
<dbReference type="PANTHER" id="PTHR47964">
    <property type="entry name" value="ATP-DEPENDENT DNA HELICASE HOMOLOG RECG, CHLOROPLASTIC"/>
    <property type="match status" value="1"/>
</dbReference>
<dbReference type="GO" id="GO:0003678">
    <property type="term" value="F:DNA helicase activity"/>
    <property type="evidence" value="ECO:0007669"/>
    <property type="project" value="TreeGrafter"/>
</dbReference>
<name>A0A1L7NPM8_PSEPU</name>
<evidence type="ECO:0000313" key="5">
    <source>
        <dbReference type="Proteomes" id="UP000218731"/>
    </source>
</evidence>
<dbReference type="Proteomes" id="UP000218731">
    <property type="component" value="Plasmid pKF715B"/>
</dbReference>
<dbReference type="InterPro" id="IPR047112">
    <property type="entry name" value="RecG/Mfd"/>
</dbReference>
<dbReference type="EMBL" id="AP015031">
    <property type="protein sequence ID" value="BAW27428.1"/>
    <property type="molecule type" value="Genomic_DNA"/>
</dbReference>
<feature type="domain" description="Helicase C-terminal" evidence="3">
    <location>
        <begin position="1"/>
        <end position="135"/>
    </location>
</feature>
<geneLocation type="plasmid" evidence="5">
    <name>pkf715b dna</name>
</geneLocation>
<keyword evidence="2" id="KW-0547">Nucleotide-binding</keyword>
<dbReference type="InterPro" id="IPR001650">
    <property type="entry name" value="Helicase_C-like"/>
</dbReference>
<dbReference type="InterPro" id="IPR027417">
    <property type="entry name" value="P-loop_NTPase"/>
</dbReference>
<organism evidence="4 5">
    <name type="scientific">Pseudomonas putida</name>
    <name type="common">Arthrobacter siderocapsulatus</name>
    <dbReference type="NCBI Taxonomy" id="303"/>
    <lineage>
        <taxon>Bacteria</taxon>
        <taxon>Pseudomonadati</taxon>
        <taxon>Pseudomonadota</taxon>
        <taxon>Gammaproteobacteria</taxon>
        <taxon>Pseudomonadales</taxon>
        <taxon>Pseudomonadaceae</taxon>
        <taxon>Pseudomonas</taxon>
    </lineage>
</organism>
<protein>
    <recommendedName>
        <fullName evidence="3">Helicase C-terminal domain-containing protein</fullName>
    </recommendedName>
</protein>